<dbReference type="PANTHER" id="PTHR38659">
    <property type="entry name" value="METAL-DEPENDENT PHOSPHOHYDROLASE"/>
    <property type="match status" value="1"/>
</dbReference>
<dbReference type="EMBL" id="LPVJ01000006">
    <property type="protein sequence ID" value="KUO97143.1"/>
    <property type="molecule type" value="Genomic_DNA"/>
</dbReference>
<proteinExistence type="predicted"/>
<dbReference type="CDD" id="cd00077">
    <property type="entry name" value="HDc"/>
    <property type="match status" value="1"/>
</dbReference>
<evidence type="ECO:0000313" key="2">
    <source>
        <dbReference type="EMBL" id="KUO97143.1"/>
    </source>
</evidence>
<dbReference type="Gene3D" id="1.10.3210.10">
    <property type="entry name" value="Hypothetical protein af1432"/>
    <property type="match status" value="2"/>
</dbReference>
<protein>
    <submittedName>
        <fullName evidence="2">HAD family hydrolase</fullName>
    </submittedName>
</protein>
<dbReference type="OrthoDB" id="9801160at2"/>
<dbReference type="InterPro" id="IPR006674">
    <property type="entry name" value="HD_domain"/>
</dbReference>
<dbReference type="Pfam" id="PF01966">
    <property type="entry name" value="HD"/>
    <property type="match status" value="1"/>
</dbReference>
<feature type="domain" description="HD" evidence="1">
    <location>
        <begin position="24"/>
        <end position="114"/>
    </location>
</feature>
<dbReference type="GO" id="GO:0016787">
    <property type="term" value="F:hydrolase activity"/>
    <property type="evidence" value="ECO:0007669"/>
    <property type="project" value="UniProtKB-KW"/>
</dbReference>
<dbReference type="InterPro" id="IPR003607">
    <property type="entry name" value="HD/PDEase_dom"/>
</dbReference>
<evidence type="ECO:0000313" key="3">
    <source>
        <dbReference type="Proteomes" id="UP000053557"/>
    </source>
</evidence>
<reference evidence="2 3" key="1">
    <citation type="submission" date="2015-12" db="EMBL/GenBank/DDBJ databases">
        <title>Draft genome sequence of Acidibacillus ferrooxidans ITV001, isolated from a chalcopyrite acid mine drainage site in Brazil.</title>
        <authorList>
            <person name="Dall'Agnol H."/>
            <person name="Nancucheo I."/>
            <person name="Johnson B."/>
            <person name="Oliveira R."/>
            <person name="Leite L."/>
            <person name="Pylro V."/>
            <person name="Nunes G.L."/>
            <person name="Tzotzos G."/>
            <person name="Fernandes G.R."/>
            <person name="Dutra J."/>
            <person name="Orellana S.C."/>
            <person name="Oliveira G."/>
        </authorList>
    </citation>
    <scope>NUCLEOTIDE SEQUENCE [LARGE SCALE GENOMIC DNA]</scope>
    <source>
        <strain evidence="3">ITV01</strain>
    </source>
</reference>
<evidence type="ECO:0000259" key="1">
    <source>
        <dbReference type="Pfam" id="PF01966"/>
    </source>
</evidence>
<dbReference type="SUPFAM" id="SSF109604">
    <property type="entry name" value="HD-domain/PDEase-like"/>
    <property type="match status" value="1"/>
</dbReference>
<accession>A0A117SYL4</accession>
<dbReference type="AlphaFoldDB" id="A0A117SYL4"/>
<dbReference type="PANTHER" id="PTHR38659:SF1">
    <property type="entry name" value="METAL DEPENDENT PHOSPHOHYDROLASE"/>
    <property type="match status" value="1"/>
</dbReference>
<comment type="caution">
    <text evidence="2">The sequence shown here is derived from an EMBL/GenBank/DDBJ whole genome shotgun (WGS) entry which is preliminary data.</text>
</comment>
<dbReference type="Proteomes" id="UP000053557">
    <property type="component" value="Unassembled WGS sequence"/>
</dbReference>
<gene>
    <name evidence="2" type="ORF">ATW55_12610</name>
</gene>
<keyword evidence="3" id="KW-1185">Reference proteome</keyword>
<organism evidence="2 3">
    <name type="scientific">Ferroacidibacillus organovorans</name>
    <dbReference type="NCBI Taxonomy" id="1765683"/>
    <lineage>
        <taxon>Bacteria</taxon>
        <taxon>Bacillati</taxon>
        <taxon>Bacillota</taxon>
        <taxon>Bacilli</taxon>
        <taxon>Bacillales</taxon>
        <taxon>Alicyclobacillaceae</taxon>
        <taxon>Ferroacidibacillus</taxon>
    </lineage>
</organism>
<dbReference type="NCBIfam" id="TIGR00277">
    <property type="entry name" value="HDIG"/>
    <property type="match status" value="1"/>
</dbReference>
<keyword evidence="2" id="KW-0378">Hydrolase</keyword>
<sequence>MLDYRNREKAYALLREYTENKGLIKHALAVEASMRAYAKYYGEDEDEWGVVGLLHDFDYERYPSVEEHTVVGGAILRDLGYPEHVIEAIAGHADRTGERRKTRLDHALFACDEISGFVTAVALVRPTKSVMDVDVASVKKKLKDKAFAKGVSREDVYQGAEELGRSLDEHIEFVIRALQAAADELELRGVSV</sequence>
<name>A0A117SYL4_9BACL</name>
<dbReference type="InterPro" id="IPR006675">
    <property type="entry name" value="HDIG_dom"/>
</dbReference>